<dbReference type="EMBL" id="VSRR010003609">
    <property type="protein sequence ID" value="MPC36794.1"/>
    <property type="molecule type" value="Genomic_DNA"/>
</dbReference>
<comment type="caution">
    <text evidence="1">The sequence shown here is derived from an EMBL/GenBank/DDBJ whole genome shotgun (WGS) entry which is preliminary data.</text>
</comment>
<dbReference type="Proteomes" id="UP000324222">
    <property type="component" value="Unassembled WGS sequence"/>
</dbReference>
<accession>A0A5B7EWU4</accession>
<organism evidence="1 2">
    <name type="scientific">Portunus trituberculatus</name>
    <name type="common">Swimming crab</name>
    <name type="synonym">Neptunus trituberculatus</name>
    <dbReference type="NCBI Taxonomy" id="210409"/>
    <lineage>
        <taxon>Eukaryota</taxon>
        <taxon>Metazoa</taxon>
        <taxon>Ecdysozoa</taxon>
        <taxon>Arthropoda</taxon>
        <taxon>Crustacea</taxon>
        <taxon>Multicrustacea</taxon>
        <taxon>Malacostraca</taxon>
        <taxon>Eumalacostraca</taxon>
        <taxon>Eucarida</taxon>
        <taxon>Decapoda</taxon>
        <taxon>Pleocyemata</taxon>
        <taxon>Brachyura</taxon>
        <taxon>Eubrachyura</taxon>
        <taxon>Portunoidea</taxon>
        <taxon>Portunidae</taxon>
        <taxon>Portuninae</taxon>
        <taxon>Portunus</taxon>
    </lineage>
</organism>
<reference evidence="1 2" key="1">
    <citation type="submission" date="2019-05" db="EMBL/GenBank/DDBJ databases">
        <title>Another draft genome of Portunus trituberculatus and its Hox gene families provides insights of decapod evolution.</title>
        <authorList>
            <person name="Jeong J.-H."/>
            <person name="Song I."/>
            <person name="Kim S."/>
            <person name="Choi T."/>
            <person name="Kim D."/>
            <person name="Ryu S."/>
            <person name="Kim W."/>
        </authorList>
    </citation>
    <scope>NUCLEOTIDE SEQUENCE [LARGE SCALE GENOMIC DNA]</scope>
    <source>
        <tissue evidence="1">Muscle</tissue>
    </source>
</reference>
<evidence type="ECO:0000313" key="1">
    <source>
        <dbReference type="EMBL" id="MPC36794.1"/>
    </source>
</evidence>
<dbReference type="AlphaFoldDB" id="A0A5B7EWU4"/>
<name>A0A5B7EWU4_PORTR</name>
<sequence length="54" mass="6218">MNKNITMHSKTPIPVLEIKHADIVNPFSTMSRFSILTVLTIWRFYTVSETHVGD</sequence>
<protein>
    <submittedName>
        <fullName evidence="1">Uncharacterized protein</fullName>
    </submittedName>
</protein>
<gene>
    <name evidence="1" type="ORF">E2C01_030263</name>
</gene>
<keyword evidence="2" id="KW-1185">Reference proteome</keyword>
<evidence type="ECO:0000313" key="2">
    <source>
        <dbReference type="Proteomes" id="UP000324222"/>
    </source>
</evidence>
<proteinExistence type="predicted"/>